<dbReference type="Gene3D" id="2.120.10.30">
    <property type="entry name" value="TolB, C-terminal domain"/>
    <property type="match status" value="1"/>
</dbReference>
<evidence type="ECO:0008006" key="4">
    <source>
        <dbReference type="Google" id="ProtNLM"/>
    </source>
</evidence>
<organism evidence="2 3">
    <name type="scientific">Cupriavidus taiwanensis</name>
    <dbReference type="NCBI Taxonomy" id="164546"/>
    <lineage>
        <taxon>Bacteria</taxon>
        <taxon>Pseudomonadati</taxon>
        <taxon>Pseudomonadota</taxon>
        <taxon>Betaproteobacteria</taxon>
        <taxon>Burkholderiales</taxon>
        <taxon>Burkholderiaceae</taxon>
        <taxon>Cupriavidus</taxon>
    </lineage>
</organism>
<proteinExistence type="predicted"/>
<dbReference type="InterPro" id="IPR052998">
    <property type="entry name" value="Hetero-Diels-Alderase-like"/>
</dbReference>
<feature type="signal peptide" evidence="1">
    <location>
        <begin position="1"/>
        <end position="35"/>
    </location>
</feature>
<dbReference type="SUPFAM" id="SSF63829">
    <property type="entry name" value="Calcium-dependent phosphotriesterase"/>
    <property type="match status" value="1"/>
</dbReference>
<gene>
    <name evidence="2" type="ORF">CBM2589_A90403</name>
</gene>
<accession>A0A976A941</accession>
<feature type="chain" id="PRO_5037915174" description="SMP-30/Gluconolactonase/LRE-like region domain-containing protein" evidence="1">
    <location>
        <begin position="36"/>
        <end position="333"/>
    </location>
</feature>
<comment type="caution">
    <text evidence="2">The sequence shown here is derived from an EMBL/GenBank/DDBJ whole genome shotgun (WGS) entry which is preliminary data.</text>
</comment>
<protein>
    <recommendedName>
        <fullName evidence="4">SMP-30/Gluconolactonase/LRE-like region domain-containing protein</fullName>
    </recommendedName>
</protein>
<keyword evidence="1" id="KW-0732">Signal</keyword>
<evidence type="ECO:0000313" key="3">
    <source>
        <dbReference type="Proteomes" id="UP000256297"/>
    </source>
</evidence>
<dbReference type="Proteomes" id="UP000256297">
    <property type="component" value="Chromosome CBM2589_a"/>
</dbReference>
<sequence>MSAPRQHHERQAMNRHTICAACLVALLGHSLPLRAQSAAASDRAVRPVVMAQQSAPSFLESIAVGPDRALYVTDFQGRQILKYVDDKGFSVHAQLDVHPWGMVFDADGTLYFGAAEAGITDKTSPPTQWIYRQAPGDAPRPLLKVEQARSLNGMTLLAPGRVLIADGRGGVIWHLDVKTGRVSPFIRDDALDAPAGFQLPTPAANGLKLHQGHLYVSNTARATMLRIRIGTDLRPSGGVEVFAGSVRADDFVFSPGGNLYYTTHRKEVMKITPERHVSEVPGIGPELVGSTALAWRDGDDGPFAINDGGFIAHHWYGGPPPTASNLVRLRGLD</sequence>
<evidence type="ECO:0000256" key="1">
    <source>
        <dbReference type="SAM" id="SignalP"/>
    </source>
</evidence>
<dbReference type="EMBL" id="OFSP01000039">
    <property type="protein sequence ID" value="SOY68933.1"/>
    <property type="molecule type" value="Genomic_DNA"/>
</dbReference>
<name>A0A976A941_9BURK</name>
<dbReference type="AlphaFoldDB" id="A0A976A941"/>
<reference evidence="2 3" key="1">
    <citation type="submission" date="2018-01" db="EMBL/GenBank/DDBJ databases">
        <authorList>
            <person name="Clerissi C."/>
        </authorList>
    </citation>
    <scope>NUCLEOTIDE SEQUENCE [LARGE SCALE GENOMIC DNA]</scope>
    <source>
        <strain evidence="2">Cupriavidus taiwanensis STM 3521</strain>
    </source>
</reference>
<dbReference type="PANTHER" id="PTHR42060:SF1">
    <property type="entry name" value="NHL REPEAT-CONTAINING PROTEIN"/>
    <property type="match status" value="1"/>
</dbReference>
<dbReference type="PANTHER" id="PTHR42060">
    <property type="entry name" value="NHL REPEAT-CONTAINING PROTEIN-RELATED"/>
    <property type="match status" value="1"/>
</dbReference>
<evidence type="ECO:0000313" key="2">
    <source>
        <dbReference type="EMBL" id="SOY68933.1"/>
    </source>
</evidence>
<dbReference type="InterPro" id="IPR011042">
    <property type="entry name" value="6-blade_b-propeller_TolB-like"/>
</dbReference>